<feature type="region of interest" description="Disordered" evidence="5">
    <location>
        <begin position="483"/>
        <end position="540"/>
    </location>
</feature>
<feature type="transmembrane region" description="Helical" evidence="6">
    <location>
        <begin position="175"/>
        <end position="193"/>
    </location>
</feature>
<keyword evidence="4 6" id="KW-0472">Membrane</keyword>
<evidence type="ECO:0008006" key="9">
    <source>
        <dbReference type="Google" id="ProtNLM"/>
    </source>
</evidence>
<reference evidence="7 8" key="1">
    <citation type="journal article" date="2024" name="IMA Fungus">
        <title>IMA Genome - F19 : A genome assembly and annotation guide to empower mycologists, including annotated draft genome sequences of Ceratocystis pirilliformis, Diaporthe australafricana, Fusarium ophioides, Paecilomyces lecythidis, and Sporothrix stenoceras.</title>
        <authorList>
            <person name="Aylward J."/>
            <person name="Wilson A.M."/>
            <person name="Visagie C.M."/>
            <person name="Spraker J."/>
            <person name="Barnes I."/>
            <person name="Buitendag C."/>
            <person name="Ceriani C."/>
            <person name="Del Mar Angel L."/>
            <person name="du Plessis D."/>
            <person name="Fuchs T."/>
            <person name="Gasser K."/>
            <person name="Kramer D."/>
            <person name="Li W."/>
            <person name="Munsamy K."/>
            <person name="Piso A."/>
            <person name="Price J.L."/>
            <person name="Sonnekus B."/>
            <person name="Thomas C."/>
            <person name="van der Nest A."/>
            <person name="van Dijk A."/>
            <person name="van Heerden A."/>
            <person name="van Vuuren N."/>
            <person name="Yilmaz N."/>
            <person name="Duong T.A."/>
            <person name="van der Merwe N.A."/>
            <person name="Wingfield M.J."/>
            <person name="Wingfield B.D."/>
        </authorList>
    </citation>
    <scope>NUCLEOTIDE SEQUENCE [LARGE SCALE GENOMIC DNA]</scope>
    <source>
        <strain evidence="7 8">CMW 5346</strain>
    </source>
</reference>
<evidence type="ECO:0000256" key="1">
    <source>
        <dbReference type="ARBA" id="ARBA00004127"/>
    </source>
</evidence>
<feature type="transmembrane region" description="Helical" evidence="6">
    <location>
        <begin position="39"/>
        <end position="59"/>
    </location>
</feature>
<evidence type="ECO:0000256" key="2">
    <source>
        <dbReference type="ARBA" id="ARBA00022692"/>
    </source>
</evidence>
<feature type="compositionally biased region" description="Low complexity" evidence="5">
    <location>
        <begin position="377"/>
        <end position="393"/>
    </location>
</feature>
<feature type="compositionally biased region" description="Polar residues" evidence="5">
    <location>
        <begin position="356"/>
        <end position="371"/>
    </location>
</feature>
<evidence type="ECO:0000313" key="7">
    <source>
        <dbReference type="EMBL" id="KAL1891398.1"/>
    </source>
</evidence>
<dbReference type="InterPro" id="IPR018819">
    <property type="entry name" value="Nur1/Mug154"/>
</dbReference>
<dbReference type="Pfam" id="PF10332">
    <property type="entry name" value="DUF2418"/>
    <property type="match status" value="1"/>
</dbReference>
<feature type="region of interest" description="Disordered" evidence="5">
    <location>
        <begin position="321"/>
        <end position="393"/>
    </location>
</feature>
<feature type="compositionally biased region" description="Basic and acidic residues" evidence="5">
    <location>
        <begin position="531"/>
        <end position="540"/>
    </location>
</feature>
<dbReference type="PANTHER" id="PTHR28293">
    <property type="entry name" value="NUCLEAR RIM PROTEIN 1"/>
    <property type="match status" value="1"/>
</dbReference>
<feature type="transmembrane region" description="Helical" evidence="6">
    <location>
        <begin position="79"/>
        <end position="103"/>
    </location>
</feature>
<evidence type="ECO:0000313" key="8">
    <source>
        <dbReference type="Proteomes" id="UP001583186"/>
    </source>
</evidence>
<dbReference type="Proteomes" id="UP001583186">
    <property type="component" value="Unassembled WGS sequence"/>
</dbReference>
<sequence length="540" mass="58965">MPRLVRRQTPMQRIIAAINPWDFLLWLSEEIETRELDSIAVGSQVGVVANFLFLLARANLGPSNSADDDVFGDGSGRGWLSYLVQLLVWVGVSLSVANAFFVYTRKRRYRLFEANIDRRPGTPSANRVRVQSSPSTNSPLRLIGDLVNFESAESRAHPDSTRDVWELAVWDPRPASLALLSFFSPLHILIYLFELPLDPLEPRPSVAVLKCIVLQVGLSVAMRQLQSKNDQRQRDNAIIQKEVLHEYDTKFVQPRLHPIVRDMGTQVSMDPTDATGDSSSGDIVVGESIESGTPTTVIHRGFQTHPNANYIKHIDPDFGTRNASSTSISSGRHAGTVAATPRHLTPAQQRPARYSDSFTPSNASVAKSRQSMPVGATPSYTSTGAGPSTGAGSNLIGEGTRTRTGTAFVANTPLATVSSGNHRPSIPSSATTNFGGSMGVFSHVNSPLKKAISMNDIGSSSVSGFQSPRNSRELAAIEQREAAERMQRLRSPTKSPTKKENLSHHQPQDMSSPPVPFNPFAKTRPSASHNGKNERFPSRW</sequence>
<name>A0ABR3YSP2_9PEZI</name>
<feature type="compositionally biased region" description="Polar residues" evidence="5">
    <location>
        <begin position="321"/>
        <end position="330"/>
    </location>
</feature>
<evidence type="ECO:0000256" key="6">
    <source>
        <dbReference type="SAM" id="Phobius"/>
    </source>
</evidence>
<evidence type="ECO:0000256" key="3">
    <source>
        <dbReference type="ARBA" id="ARBA00022989"/>
    </source>
</evidence>
<comment type="subcellular location">
    <subcellularLocation>
        <location evidence="1">Endomembrane system</location>
        <topology evidence="1">Multi-pass membrane protein</topology>
    </subcellularLocation>
</comment>
<proteinExistence type="predicted"/>
<keyword evidence="2 6" id="KW-0812">Transmembrane</keyword>
<protein>
    <recommendedName>
        <fullName evidence="9">Meiotically up-regulated gene 154 protein</fullName>
    </recommendedName>
</protein>
<accession>A0ABR3YSP2</accession>
<gene>
    <name evidence="7" type="ORF">Sste5346_007661</name>
</gene>
<dbReference type="PANTHER" id="PTHR28293:SF1">
    <property type="entry name" value="NUCLEAR RIM PROTEIN 1"/>
    <property type="match status" value="1"/>
</dbReference>
<keyword evidence="3 6" id="KW-1133">Transmembrane helix</keyword>
<dbReference type="EMBL" id="JAWCUI010000053">
    <property type="protein sequence ID" value="KAL1891398.1"/>
    <property type="molecule type" value="Genomic_DNA"/>
</dbReference>
<organism evidence="7 8">
    <name type="scientific">Sporothrix stenoceras</name>
    <dbReference type="NCBI Taxonomy" id="5173"/>
    <lineage>
        <taxon>Eukaryota</taxon>
        <taxon>Fungi</taxon>
        <taxon>Dikarya</taxon>
        <taxon>Ascomycota</taxon>
        <taxon>Pezizomycotina</taxon>
        <taxon>Sordariomycetes</taxon>
        <taxon>Sordariomycetidae</taxon>
        <taxon>Ophiostomatales</taxon>
        <taxon>Ophiostomataceae</taxon>
        <taxon>Sporothrix</taxon>
    </lineage>
</organism>
<keyword evidence="8" id="KW-1185">Reference proteome</keyword>
<comment type="caution">
    <text evidence="7">The sequence shown here is derived from an EMBL/GenBank/DDBJ whole genome shotgun (WGS) entry which is preliminary data.</text>
</comment>
<feature type="compositionally biased region" description="Basic and acidic residues" evidence="5">
    <location>
        <begin position="497"/>
        <end position="507"/>
    </location>
</feature>
<evidence type="ECO:0000256" key="5">
    <source>
        <dbReference type="SAM" id="MobiDB-lite"/>
    </source>
</evidence>
<evidence type="ECO:0000256" key="4">
    <source>
        <dbReference type="ARBA" id="ARBA00023136"/>
    </source>
</evidence>